<dbReference type="AlphaFoldDB" id="A0A381Q5J1"/>
<accession>A0A381Q5J1</accession>
<gene>
    <name evidence="1" type="ORF">METZ01_LOCUS26463</name>
</gene>
<protein>
    <submittedName>
        <fullName evidence="1">Uncharacterized protein</fullName>
    </submittedName>
</protein>
<proteinExistence type="predicted"/>
<sequence>MQFLCDHRWPPWPELFPLFPPFPGEFRVVQQALATQVRQRPVDHILSVFAFQTSFDLFLRPGPVC</sequence>
<evidence type="ECO:0000313" key="1">
    <source>
        <dbReference type="EMBL" id="SUZ73609.1"/>
    </source>
</evidence>
<dbReference type="EMBL" id="UINC01001183">
    <property type="protein sequence ID" value="SUZ73609.1"/>
    <property type="molecule type" value="Genomic_DNA"/>
</dbReference>
<name>A0A381Q5J1_9ZZZZ</name>
<reference evidence="1" key="1">
    <citation type="submission" date="2018-05" db="EMBL/GenBank/DDBJ databases">
        <authorList>
            <person name="Lanie J.A."/>
            <person name="Ng W.-L."/>
            <person name="Kazmierczak K.M."/>
            <person name="Andrzejewski T.M."/>
            <person name="Davidsen T.M."/>
            <person name="Wayne K.J."/>
            <person name="Tettelin H."/>
            <person name="Glass J.I."/>
            <person name="Rusch D."/>
            <person name="Podicherti R."/>
            <person name="Tsui H.-C.T."/>
            <person name="Winkler M.E."/>
        </authorList>
    </citation>
    <scope>NUCLEOTIDE SEQUENCE</scope>
</reference>
<organism evidence="1">
    <name type="scientific">marine metagenome</name>
    <dbReference type="NCBI Taxonomy" id="408172"/>
    <lineage>
        <taxon>unclassified sequences</taxon>
        <taxon>metagenomes</taxon>
        <taxon>ecological metagenomes</taxon>
    </lineage>
</organism>